<dbReference type="EMBL" id="REGN01000472">
    <property type="protein sequence ID" value="RNA41716.1"/>
    <property type="molecule type" value="Genomic_DNA"/>
</dbReference>
<evidence type="ECO:0000313" key="2">
    <source>
        <dbReference type="Proteomes" id="UP000276133"/>
    </source>
</evidence>
<proteinExistence type="predicted"/>
<dbReference type="AlphaFoldDB" id="A0A3M7T115"/>
<keyword evidence="2" id="KW-1185">Reference proteome</keyword>
<accession>A0A3M7T115</accession>
<comment type="caution">
    <text evidence="1">The sequence shown here is derived from an EMBL/GenBank/DDBJ whole genome shotgun (WGS) entry which is preliminary data.</text>
</comment>
<organism evidence="1 2">
    <name type="scientific">Brachionus plicatilis</name>
    <name type="common">Marine rotifer</name>
    <name type="synonym">Brachionus muelleri</name>
    <dbReference type="NCBI Taxonomy" id="10195"/>
    <lineage>
        <taxon>Eukaryota</taxon>
        <taxon>Metazoa</taxon>
        <taxon>Spiralia</taxon>
        <taxon>Gnathifera</taxon>
        <taxon>Rotifera</taxon>
        <taxon>Eurotatoria</taxon>
        <taxon>Monogononta</taxon>
        <taxon>Pseudotrocha</taxon>
        <taxon>Ploima</taxon>
        <taxon>Brachionidae</taxon>
        <taxon>Brachionus</taxon>
    </lineage>
</organism>
<name>A0A3M7T115_BRAPC</name>
<reference evidence="1 2" key="1">
    <citation type="journal article" date="2018" name="Sci. Rep.">
        <title>Genomic signatures of local adaptation to the degree of environmental predictability in rotifers.</title>
        <authorList>
            <person name="Franch-Gras L."/>
            <person name="Hahn C."/>
            <person name="Garcia-Roger E.M."/>
            <person name="Carmona M.J."/>
            <person name="Serra M."/>
            <person name="Gomez A."/>
        </authorList>
    </citation>
    <scope>NUCLEOTIDE SEQUENCE [LARGE SCALE GENOMIC DNA]</scope>
    <source>
        <strain evidence="1">HYR1</strain>
    </source>
</reference>
<dbReference type="Proteomes" id="UP000276133">
    <property type="component" value="Unassembled WGS sequence"/>
</dbReference>
<gene>
    <name evidence="1" type="ORF">BpHYR1_040512</name>
</gene>
<evidence type="ECO:0000313" key="1">
    <source>
        <dbReference type="EMBL" id="RNA41716.1"/>
    </source>
</evidence>
<sequence length="65" mass="7826">MLDCILNELEMWNTTRAPSFKPRSIYVEVVIVKLFYPFLRSIFTHFLISKKIQKFLKLIEIDNSF</sequence>
<protein>
    <submittedName>
        <fullName evidence="1">Uncharacterized protein</fullName>
    </submittedName>
</protein>